<evidence type="ECO:0000256" key="1">
    <source>
        <dbReference type="SAM" id="MobiDB-lite"/>
    </source>
</evidence>
<protein>
    <recommendedName>
        <fullName evidence="6">DUF4378 domain-containing protein</fullName>
    </recommendedName>
</protein>
<feature type="region of interest" description="Disordered" evidence="1">
    <location>
        <begin position="659"/>
        <end position="686"/>
    </location>
</feature>
<dbReference type="AlphaFoldDB" id="A0AAV6JEK3"/>
<feature type="region of interest" description="Disordered" evidence="1">
    <location>
        <begin position="390"/>
        <end position="417"/>
    </location>
</feature>
<keyword evidence="5" id="KW-1185">Reference proteome</keyword>
<dbReference type="EMBL" id="JACTNZ010000007">
    <property type="protein sequence ID" value="KAG5538378.1"/>
    <property type="molecule type" value="Genomic_DNA"/>
</dbReference>
<evidence type="ECO:0000259" key="2">
    <source>
        <dbReference type="Pfam" id="PF12552"/>
    </source>
</evidence>
<name>A0AAV6JEK3_9ERIC</name>
<feature type="domain" description="DUF4378" evidence="3">
    <location>
        <begin position="810"/>
        <end position="958"/>
    </location>
</feature>
<evidence type="ECO:0000313" key="5">
    <source>
        <dbReference type="Proteomes" id="UP000823749"/>
    </source>
</evidence>
<dbReference type="PANTHER" id="PTHR47212:SF4">
    <property type="entry name" value="ADHESIN-LIKE PROTEIN, PUTATIVE (DUF3741)-RELATED"/>
    <property type="match status" value="1"/>
</dbReference>
<dbReference type="InterPro" id="IPR025486">
    <property type="entry name" value="DUF4378"/>
</dbReference>
<reference evidence="4" key="1">
    <citation type="submission" date="2020-08" db="EMBL/GenBank/DDBJ databases">
        <title>Plant Genome Project.</title>
        <authorList>
            <person name="Zhang R.-G."/>
        </authorList>
    </citation>
    <scope>NUCLEOTIDE SEQUENCE</scope>
    <source>
        <strain evidence="4">WSP0</strain>
        <tissue evidence="4">Leaf</tissue>
    </source>
</reference>
<evidence type="ECO:0000259" key="3">
    <source>
        <dbReference type="Pfam" id="PF14309"/>
    </source>
</evidence>
<accession>A0AAV6JEK3</accession>
<sequence length="983" mass="111222">MQPRQSTASLEYSSTSSASASLSAILDSTDSEQLYLVGVSDRQELYLDGSPIVGSRTEFRPIITLTMANRLEQHPTQYGKYHAGCIWGFINILDFGHRRSARRLLEDKRTTSRRNVGPGYYWSKLQKLTDPNGSSRVFFDGEGRKALIVDIMKTSIKELMEEEMLSEQEQNQQIIADIQTEEFDSKSRGYGEKNCKIRSESSTSACDIHDELDAAGNFGSENCSHLESEEETNLDVKHDSNSDIQSEQAHSVFTGKLVDAIKVFVDQRLTVGKHLTKYETAERSNEFMNALQTLSTNKELILKLLKDPNSLLVKHIEDLEDAQPEEDQNPSFLSKDNLIDREVKVSKLSEPVERKQHNFFRRKSKSREKILLKGHENCQTSNRIVILKPGPASVHNQPEGKHSSLRSSHHKVQTERTASQFSFAKIKRKLKHAMGKERHRVPSDDRRVFYKHKNSGSRAKGDGEKVGWNSPNRNHFFNERFARLTIGIKNKEKSSKPDDAETSMGRRDVEYTKLKVYNNLYIEAKKHLSEMLSDGDEIEDFSSSQPPKTLGRIPSLSDYLSPDFVTAQKRLSHDNSVHVADEDSWKLTPDGDVSPLGPSRENFILRSCTTENPEYTLQSCNLNSDVLDELNHTNAVEATCSMRPEKNFEADVEIVEISDASTQEESKVLDVPVEQSSSSDIRDEQDGDLTEAFDEDEYAQCLKSDSFDEGQSLSSPLTSAPSSSIINLVADLDISNERPERHSPVSVLEPLFTGDDISPTIIKSQPVKPGKSTVELALQPREIIFDERFSSATNQGSFLRSCLEDEESSFDYVEAVLLASGLNWEEFLSRWLSSDQILDAKLFDEVELFSNRSRQDQKLLFDCTNDILKVVCDRYFGNSPWVSFAKHIIHPIPRGKSLIHEVWNGVEWCIFSQPYFCTLDQIVGNDMSKAGTLMDLQFDVENIGIEIGEAIVKALVDEIIWTFLNEDPEIRSSVHPEDLIKIE</sequence>
<proteinExistence type="predicted"/>
<dbReference type="PANTHER" id="PTHR47212">
    <property type="entry name" value="ADHESIN-LIKE PROTEIN, PUTATIVE (DUF3741)-RELATED"/>
    <property type="match status" value="1"/>
</dbReference>
<evidence type="ECO:0000313" key="4">
    <source>
        <dbReference type="EMBL" id="KAG5538378.1"/>
    </source>
</evidence>
<dbReference type="Pfam" id="PF14309">
    <property type="entry name" value="DUF4378"/>
    <property type="match status" value="1"/>
</dbReference>
<organism evidence="4 5">
    <name type="scientific">Rhododendron griersonianum</name>
    <dbReference type="NCBI Taxonomy" id="479676"/>
    <lineage>
        <taxon>Eukaryota</taxon>
        <taxon>Viridiplantae</taxon>
        <taxon>Streptophyta</taxon>
        <taxon>Embryophyta</taxon>
        <taxon>Tracheophyta</taxon>
        <taxon>Spermatophyta</taxon>
        <taxon>Magnoliopsida</taxon>
        <taxon>eudicotyledons</taxon>
        <taxon>Gunneridae</taxon>
        <taxon>Pentapetalae</taxon>
        <taxon>asterids</taxon>
        <taxon>Ericales</taxon>
        <taxon>Ericaceae</taxon>
        <taxon>Ericoideae</taxon>
        <taxon>Rhodoreae</taxon>
        <taxon>Rhododendron</taxon>
    </lineage>
</organism>
<gene>
    <name evidence="4" type="ORF">RHGRI_019079</name>
</gene>
<feature type="domain" description="DUF3741" evidence="2">
    <location>
        <begin position="267"/>
        <end position="310"/>
    </location>
</feature>
<dbReference type="Proteomes" id="UP000823749">
    <property type="component" value="Chromosome 7"/>
</dbReference>
<evidence type="ECO:0008006" key="6">
    <source>
        <dbReference type="Google" id="ProtNLM"/>
    </source>
</evidence>
<dbReference type="Pfam" id="PF12552">
    <property type="entry name" value="DUF3741"/>
    <property type="match status" value="1"/>
</dbReference>
<dbReference type="InterPro" id="IPR022212">
    <property type="entry name" value="DUF3741"/>
</dbReference>
<comment type="caution">
    <text evidence="4">The sequence shown here is derived from an EMBL/GenBank/DDBJ whole genome shotgun (WGS) entry which is preliminary data.</text>
</comment>